<dbReference type="EMBL" id="CAADFX010000162">
    <property type="protein sequence ID" value="VFK61890.1"/>
    <property type="molecule type" value="Genomic_DNA"/>
</dbReference>
<name>A0A451A792_9GAMM</name>
<feature type="compositionally biased region" description="Basic and acidic residues" evidence="1">
    <location>
        <begin position="47"/>
        <end position="57"/>
    </location>
</feature>
<feature type="region of interest" description="Disordered" evidence="1">
    <location>
        <begin position="40"/>
        <end position="102"/>
    </location>
</feature>
<evidence type="ECO:0000313" key="2">
    <source>
        <dbReference type="EMBL" id="VFK61890.1"/>
    </source>
</evidence>
<organism evidence="2">
    <name type="scientific">Candidatus Kentrum sp. TUN</name>
    <dbReference type="NCBI Taxonomy" id="2126343"/>
    <lineage>
        <taxon>Bacteria</taxon>
        <taxon>Pseudomonadati</taxon>
        <taxon>Pseudomonadota</taxon>
        <taxon>Gammaproteobacteria</taxon>
        <taxon>Candidatus Kentrum</taxon>
    </lineage>
</organism>
<proteinExistence type="predicted"/>
<dbReference type="AlphaFoldDB" id="A0A451A792"/>
<reference evidence="2" key="1">
    <citation type="submission" date="2019-02" db="EMBL/GenBank/DDBJ databases">
        <authorList>
            <person name="Gruber-Vodicka R. H."/>
            <person name="Seah K. B. B."/>
        </authorList>
    </citation>
    <scope>NUCLEOTIDE SEQUENCE</scope>
    <source>
        <strain evidence="2">BECK_BY1</strain>
    </source>
</reference>
<protein>
    <submittedName>
        <fullName evidence="2">Uncharacterized protein</fullName>
    </submittedName>
</protein>
<evidence type="ECO:0000256" key="1">
    <source>
        <dbReference type="SAM" id="MobiDB-lite"/>
    </source>
</evidence>
<gene>
    <name evidence="2" type="ORF">BECKTUN1418D_GA0071000_11626</name>
</gene>
<sequence>MFRAYLVTIPGRFFRRPRPDQAQETRISIYDVLRRMGKVAQRRAHHRTENRLEDGRGAGRLCPSHTRLNLPRSLEGRFPGSPNDRNPRRGIPHGLSPGRAEA</sequence>
<accession>A0A451A792</accession>